<accession>A0A0B2SMZ4</accession>
<gene>
    <name evidence="1" type="ORF">glysoja_031508</name>
</gene>
<protein>
    <submittedName>
        <fullName evidence="1">Uncharacterized protein</fullName>
    </submittedName>
</protein>
<proteinExistence type="predicted"/>
<sequence>MGEGGEGEGDCAPKNASLSEVVAPAKKLARQLDFTGAPEHPLRSCRNRRSYRWLCCRCSRRRLMRGLGEFVEMIYCLFSVLNF</sequence>
<dbReference type="AlphaFoldDB" id="A0A0B2SMZ4"/>
<reference evidence="1" key="1">
    <citation type="submission" date="2014-07" db="EMBL/GenBank/DDBJ databases">
        <title>Identification of a novel salt tolerance gene in wild soybean by whole-genome sequencing.</title>
        <authorList>
            <person name="Lam H.-M."/>
            <person name="Qi X."/>
            <person name="Li M.-W."/>
            <person name="Liu X."/>
            <person name="Xie M."/>
            <person name="Ni M."/>
            <person name="Xu X."/>
        </authorList>
    </citation>
    <scope>NUCLEOTIDE SEQUENCE [LARGE SCALE GENOMIC DNA]</scope>
    <source>
        <tissue evidence="1">Root</tissue>
    </source>
</reference>
<name>A0A0B2SMZ4_GLYSO</name>
<dbReference type="Proteomes" id="UP000053555">
    <property type="component" value="Unassembled WGS sequence"/>
</dbReference>
<evidence type="ECO:0000313" key="1">
    <source>
        <dbReference type="EMBL" id="KHN45637.1"/>
    </source>
</evidence>
<organism evidence="1">
    <name type="scientific">Glycine soja</name>
    <name type="common">Wild soybean</name>
    <dbReference type="NCBI Taxonomy" id="3848"/>
    <lineage>
        <taxon>Eukaryota</taxon>
        <taxon>Viridiplantae</taxon>
        <taxon>Streptophyta</taxon>
        <taxon>Embryophyta</taxon>
        <taxon>Tracheophyta</taxon>
        <taxon>Spermatophyta</taxon>
        <taxon>Magnoliopsida</taxon>
        <taxon>eudicotyledons</taxon>
        <taxon>Gunneridae</taxon>
        <taxon>Pentapetalae</taxon>
        <taxon>rosids</taxon>
        <taxon>fabids</taxon>
        <taxon>Fabales</taxon>
        <taxon>Fabaceae</taxon>
        <taxon>Papilionoideae</taxon>
        <taxon>50 kb inversion clade</taxon>
        <taxon>NPAAA clade</taxon>
        <taxon>indigoferoid/millettioid clade</taxon>
        <taxon>Phaseoleae</taxon>
        <taxon>Glycine</taxon>
        <taxon>Glycine subgen. Soja</taxon>
    </lineage>
</organism>
<dbReference type="EMBL" id="KN642020">
    <property type="protein sequence ID" value="KHN45637.1"/>
    <property type="molecule type" value="Genomic_DNA"/>
</dbReference>